<proteinExistence type="predicted"/>
<feature type="compositionally biased region" description="Low complexity" evidence="1">
    <location>
        <begin position="58"/>
        <end position="68"/>
    </location>
</feature>
<comment type="caution">
    <text evidence="2">The sequence shown here is derived from an EMBL/GenBank/DDBJ whole genome shotgun (WGS) entry which is preliminary data.</text>
</comment>
<sequence length="111" mass="10902">MKCKSICFCFKSDHQKKKQNETKNDGDSVIRSEEKSSNSHRKSGKKGEGKYAGNLDHGGSSSSSSNATGGAGGAAYSGMAVAAVTTAHLSAMEGSGCGSAHGGGGGGGDGG</sequence>
<feature type="compositionally biased region" description="Basic and acidic residues" evidence="1">
    <location>
        <begin position="18"/>
        <end position="37"/>
    </location>
</feature>
<feature type="region of interest" description="Disordered" evidence="1">
    <location>
        <begin position="14"/>
        <end position="73"/>
    </location>
</feature>
<protein>
    <submittedName>
        <fullName evidence="2">Uncharacterized protein</fullName>
    </submittedName>
</protein>
<name>A0AAD5JCC5_ACENE</name>
<evidence type="ECO:0000256" key="1">
    <source>
        <dbReference type="SAM" id="MobiDB-lite"/>
    </source>
</evidence>
<evidence type="ECO:0000313" key="3">
    <source>
        <dbReference type="Proteomes" id="UP001064489"/>
    </source>
</evidence>
<gene>
    <name evidence="2" type="ORF">LWI28_006413</name>
</gene>
<organism evidence="2 3">
    <name type="scientific">Acer negundo</name>
    <name type="common">Box elder</name>
    <dbReference type="NCBI Taxonomy" id="4023"/>
    <lineage>
        <taxon>Eukaryota</taxon>
        <taxon>Viridiplantae</taxon>
        <taxon>Streptophyta</taxon>
        <taxon>Embryophyta</taxon>
        <taxon>Tracheophyta</taxon>
        <taxon>Spermatophyta</taxon>
        <taxon>Magnoliopsida</taxon>
        <taxon>eudicotyledons</taxon>
        <taxon>Gunneridae</taxon>
        <taxon>Pentapetalae</taxon>
        <taxon>rosids</taxon>
        <taxon>malvids</taxon>
        <taxon>Sapindales</taxon>
        <taxon>Sapindaceae</taxon>
        <taxon>Hippocastanoideae</taxon>
        <taxon>Acereae</taxon>
        <taxon>Acer</taxon>
    </lineage>
</organism>
<dbReference type="AlphaFoldDB" id="A0AAD5JCC5"/>
<evidence type="ECO:0000313" key="2">
    <source>
        <dbReference type="EMBL" id="KAI9194483.1"/>
    </source>
</evidence>
<feature type="compositionally biased region" description="Gly residues" evidence="1">
    <location>
        <begin position="95"/>
        <end position="111"/>
    </location>
</feature>
<reference evidence="2" key="1">
    <citation type="journal article" date="2022" name="Plant J.">
        <title>Strategies of tolerance reflected in two North American maple genomes.</title>
        <authorList>
            <person name="McEvoy S.L."/>
            <person name="Sezen U.U."/>
            <person name="Trouern-Trend A."/>
            <person name="McMahon S.M."/>
            <person name="Schaberg P.G."/>
            <person name="Yang J."/>
            <person name="Wegrzyn J.L."/>
            <person name="Swenson N.G."/>
        </authorList>
    </citation>
    <scope>NUCLEOTIDE SEQUENCE</scope>
    <source>
        <strain evidence="2">91603</strain>
    </source>
</reference>
<keyword evidence="3" id="KW-1185">Reference proteome</keyword>
<dbReference type="EMBL" id="JAJSOW010000003">
    <property type="protein sequence ID" value="KAI9194483.1"/>
    <property type="molecule type" value="Genomic_DNA"/>
</dbReference>
<feature type="region of interest" description="Disordered" evidence="1">
    <location>
        <begin position="92"/>
        <end position="111"/>
    </location>
</feature>
<accession>A0AAD5JCC5</accession>
<dbReference type="Proteomes" id="UP001064489">
    <property type="component" value="Chromosome 1"/>
</dbReference>
<reference evidence="2" key="2">
    <citation type="submission" date="2023-02" db="EMBL/GenBank/DDBJ databases">
        <authorList>
            <person name="Swenson N.G."/>
            <person name="Wegrzyn J.L."/>
            <person name="Mcevoy S.L."/>
        </authorList>
    </citation>
    <scope>NUCLEOTIDE SEQUENCE</scope>
    <source>
        <strain evidence="2">91603</strain>
        <tissue evidence="2">Leaf</tissue>
    </source>
</reference>